<feature type="binding site" evidence="8">
    <location>
        <position position="215"/>
    </location>
    <ligand>
        <name>Zn(2+)</name>
        <dbReference type="ChEBI" id="CHEBI:29105"/>
        <note>catalytic</note>
    </ligand>
</feature>
<dbReference type="Pfam" id="PF05875">
    <property type="entry name" value="Ceramidase"/>
    <property type="match status" value="1"/>
</dbReference>
<dbReference type="Proteomes" id="UP001165065">
    <property type="component" value="Unassembled WGS sequence"/>
</dbReference>
<evidence type="ECO:0000313" key="10">
    <source>
        <dbReference type="EMBL" id="GMI49002.1"/>
    </source>
</evidence>
<evidence type="ECO:0000256" key="6">
    <source>
        <dbReference type="ARBA" id="ARBA00023136"/>
    </source>
</evidence>
<sequence>MDFFFNPEIANRKQDVIGYWGSSDALHQFCEPHYAFTFYAAEFFNSTSSLAYTAAAIYGALHSPGFDLMVQAEWAALAIIGMGSAAFHGTMLFKYELWDELPMLVLVFFSTLARAWAWRPEHKMPIIRTIFCLVIGCAHLATAASYVIFMEYEIFIHGFTALLLLDLSMSFTWGSCEKETRRSVVACFWLLLAGKVVWEVENRLCSSFPTVWPLHVAWHLLSCGGACYSIRATALRRSECGLAGRRRHKGE</sequence>
<evidence type="ECO:0000256" key="2">
    <source>
        <dbReference type="ARBA" id="ARBA00009780"/>
    </source>
</evidence>
<comment type="similarity">
    <text evidence="2">Belongs to the alkaline ceramidase family.</text>
</comment>
<evidence type="ECO:0000256" key="5">
    <source>
        <dbReference type="ARBA" id="ARBA00022989"/>
    </source>
</evidence>
<comment type="caution">
    <text evidence="10">The sequence shown here is derived from an EMBL/GenBank/DDBJ whole genome shotgun (WGS) entry which is preliminary data.</text>
</comment>
<keyword evidence="6 9" id="KW-0472">Membrane</keyword>
<feature type="binding site" evidence="8">
    <location>
        <position position="219"/>
    </location>
    <ligand>
        <name>Zn(2+)</name>
        <dbReference type="ChEBI" id="CHEBI:29105"/>
        <note>catalytic</note>
    </ligand>
</feature>
<dbReference type="EMBL" id="BRYA01000452">
    <property type="protein sequence ID" value="GMI49002.1"/>
    <property type="molecule type" value="Genomic_DNA"/>
</dbReference>
<feature type="binding site" evidence="8">
    <location>
        <position position="88"/>
    </location>
    <ligand>
        <name>Zn(2+)</name>
        <dbReference type="ChEBI" id="CHEBI:29105"/>
        <note>catalytic</note>
    </ligand>
</feature>
<evidence type="ECO:0000313" key="11">
    <source>
        <dbReference type="Proteomes" id="UP001165065"/>
    </source>
</evidence>
<evidence type="ECO:0000256" key="4">
    <source>
        <dbReference type="ARBA" id="ARBA00022801"/>
    </source>
</evidence>
<dbReference type="GO" id="GO:0046872">
    <property type="term" value="F:metal ion binding"/>
    <property type="evidence" value="ECO:0007669"/>
    <property type="project" value="UniProtKB-KW"/>
</dbReference>
<feature type="binding site" evidence="7">
    <location>
        <position position="31"/>
    </location>
    <ligand>
        <name>Ca(2+)</name>
        <dbReference type="ChEBI" id="CHEBI:29108"/>
    </ligand>
</feature>
<evidence type="ECO:0000256" key="8">
    <source>
        <dbReference type="PIRSR" id="PIRSR608901-2"/>
    </source>
</evidence>
<dbReference type="AlphaFoldDB" id="A0A9W7LGV9"/>
<name>A0A9W7LGV9_9STRA</name>
<keyword evidence="4" id="KW-0378">Hydrolase</keyword>
<dbReference type="PANTHER" id="PTHR46187:SF3">
    <property type="entry name" value="ALKALINE CERAMIDASE 3"/>
    <property type="match status" value="1"/>
</dbReference>
<keyword evidence="5 9" id="KW-1133">Transmembrane helix</keyword>
<dbReference type="GO" id="GO:0016811">
    <property type="term" value="F:hydrolase activity, acting on carbon-nitrogen (but not peptide) bonds, in linear amides"/>
    <property type="evidence" value="ECO:0007669"/>
    <property type="project" value="InterPro"/>
</dbReference>
<keyword evidence="8" id="KW-0862">Zinc</keyword>
<dbReference type="PANTHER" id="PTHR46187">
    <property type="entry name" value="ALKALINE CERAMIDASE 3"/>
    <property type="match status" value="1"/>
</dbReference>
<protein>
    <recommendedName>
        <fullName evidence="12">Alkaline ceramidase</fullName>
    </recommendedName>
</protein>
<dbReference type="OrthoDB" id="187171at2759"/>
<evidence type="ECO:0000256" key="1">
    <source>
        <dbReference type="ARBA" id="ARBA00004141"/>
    </source>
</evidence>
<keyword evidence="7" id="KW-0479">Metal-binding</keyword>
<evidence type="ECO:0008006" key="12">
    <source>
        <dbReference type="Google" id="ProtNLM"/>
    </source>
</evidence>
<dbReference type="GO" id="GO:0006672">
    <property type="term" value="P:ceramide metabolic process"/>
    <property type="evidence" value="ECO:0007669"/>
    <property type="project" value="InterPro"/>
</dbReference>
<feature type="transmembrane region" description="Helical" evidence="9">
    <location>
        <begin position="130"/>
        <end position="148"/>
    </location>
</feature>
<accession>A0A9W7LGV9</accession>
<reference evidence="11" key="1">
    <citation type="journal article" date="2023" name="Commun. Biol.">
        <title>Genome analysis of Parmales, the sister group of diatoms, reveals the evolutionary specialization of diatoms from phago-mixotrophs to photoautotrophs.</title>
        <authorList>
            <person name="Ban H."/>
            <person name="Sato S."/>
            <person name="Yoshikawa S."/>
            <person name="Yamada K."/>
            <person name="Nakamura Y."/>
            <person name="Ichinomiya M."/>
            <person name="Sato N."/>
            <person name="Blanc-Mathieu R."/>
            <person name="Endo H."/>
            <person name="Kuwata A."/>
            <person name="Ogata H."/>
        </authorList>
    </citation>
    <scope>NUCLEOTIDE SEQUENCE [LARGE SCALE GENOMIC DNA]</scope>
</reference>
<comment type="subcellular location">
    <subcellularLocation>
        <location evidence="1">Membrane</location>
        <topology evidence="1">Multi-pass membrane protein</topology>
    </subcellularLocation>
</comment>
<feature type="transmembrane region" description="Helical" evidence="9">
    <location>
        <begin position="154"/>
        <end position="173"/>
    </location>
</feature>
<keyword evidence="3 9" id="KW-0812">Transmembrane</keyword>
<evidence type="ECO:0000256" key="3">
    <source>
        <dbReference type="ARBA" id="ARBA00022692"/>
    </source>
</evidence>
<dbReference type="InterPro" id="IPR008901">
    <property type="entry name" value="ACER"/>
</dbReference>
<comment type="cofactor">
    <cofactor evidence="8">
        <name>Zn(2+)</name>
        <dbReference type="ChEBI" id="CHEBI:29105"/>
    </cofactor>
</comment>
<feature type="transmembrane region" description="Helical" evidence="9">
    <location>
        <begin position="101"/>
        <end position="118"/>
    </location>
</feature>
<feature type="binding site" evidence="7">
    <location>
        <position position="42"/>
    </location>
    <ligand>
        <name>Ca(2+)</name>
        <dbReference type="ChEBI" id="CHEBI:29108"/>
    </ligand>
</feature>
<keyword evidence="7" id="KW-0106">Calcium</keyword>
<evidence type="ECO:0000256" key="9">
    <source>
        <dbReference type="SAM" id="Phobius"/>
    </source>
</evidence>
<evidence type="ECO:0000256" key="7">
    <source>
        <dbReference type="PIRSR" id="PIRSR608901-1"/>
    </source>
</evidence>
<proteinExistence type="inferred from homology"/>
<dbReference type="GO" id="GO:0005789">
    <property type="term" value="C:endoplasmic reticulum membrane"/>
    <property type="evidence" value="ECO:0007669"/>
    <property type="project" value="TreeGrafter"/>
</dbReference>
<keyword evidence="11" id="KW-1185">Reference proteome</keyword>
<gene>
    <name evidence="10" type="ORF">TrCOL_g6222</name>
</gene>
<feature type="transmembrane region" description="Helical" evidence="9">
    <location>
        <begin position="74"/>
        <end position="95"/>
    </location>
</feature>
<organism evidence="10 11">
    <name type="scientific">Triparma columacea</name>
    <dbReference type="NCBI Taxonomy" id="722753"/>
    <lineage>
        <taxon>Eukaryota</taxon>
        <taxon>Sar</taxon>
        <taxon>Stramenopiles</taxon>
        <taxon>Ochrophyta</taxon>
        <taxon>Bolidophyceae</taxon>
        <taxon>Parmales</taxon>
        <taxon>Triparmaceae</taxon>
        <taxon>Triparma</taxon>
    </lineage>
</organism>